<comment type="similarity">
    <text evidence="7">Belongs to the binding-protein-dependent transport system permease family. OppBC subfamily.</text>
</comment>
<evidence type="ECO:0000256" key="6">
    <source>
        <dbReference type="ARBA" id="ARBA00023136"/>
    </source>
</evidence>
<evidence type="ECO:0000256" key="2">
    <source>
        <dbReference type="ARBA" id="ARBA00022448"/>
    </source>
</evidence>
<sequence>MSNRKRKKAFFSFILSVAGLLILLAIVAPAFAPKDPLATDFAHVLKGPSSKYPFGTDQVGRCIYSRILYGARVSLGMTFLLLMLIFTLGLAIGMVAGMSGGIIDTMIMRITDTVLSFPDTVFAIAIVGILGPGIRNTIFALSVVWWTKYARLTRVLVMGIKNSEYIHAAKMAGAGKLKLITHYIFPNILSSLIVQLALDIGGMMLAIAGLSFLGLGVQSPTPEWGNMLNEGRAYMQTAPWLLIYPGLAIFTVVAIFNVLGDTARDVLDPKHV</sequence>
<feature type="domain" description="ABC transmembrane type-1" evidence="9">
    <location>
        <begin position="71"/>
        <end position="260"/>
    </location>
</feature>
<dbReference type="PANTHER" id="PTHR43386">
    <property type="entry name" value="OLIGOPEPTIDE TRANSPORT SYSTEM PERMEASE PROTEIN APPC"/>
    <property type="match status" value="1"/>
</dbReference>
<dbReference type="InterPro" id="IPR000515">
    <property type="entry name" value="MetI-like"/>
</dbReference>
<evidence type="ECO:0000259" key="9">
    <source>
        <dbReference type="PROSITE" id="PS50928"/>
    </source>
</evidence>
<keyword evidence="11" id="KW-1185">Reference proteome</keyword>
<reference evidence="11" key="1">
    <citation type="submission" date="2016-11" db="EMBL/GenBank/DDBJ databases">
        <authorList>
            <person name="Varghese N."/>
            <person name="Submissions S."/>
        </authorList>
    </citation>
    <scope>NUCLEOTIDE SEQUENCE [LARGE SCALE GENOMIC DNA]</scope>
    <source>
        <strain evidence="11">DSM 17957</strain>
    </source>
</reference>
<evidence type="ECO:0000313" key="11">
    <source>
        <dbReference type="Proteomes" id="UP000184536"/>
    </source>
</evidence>
<name>A0A1M6QAG3_9FIRM</name>
<dbReference type="SUPFAM" id="SSF161098">
    <property type="entry name" value="MetI-like"/>
    <property type="match status" value="1"/>
</dbReference>
<dbReference type="Proteomes" id="UP000184536">
    <property type="component" value="Unassembled WGS sequence"/>
</dbReference>
<organism evidence="10 11">
    <name type="scientific">Geosporobacter subterraneus DSM 17957</name>
    <dbReference type="NCBI Taxonomy" id="1121919"/>
    <lineage>
        <taxon>Bacteria</taxon>
        <taxon>Bacillati</taxon>
        <taxon>Bacillota</taxon>
        <taxon>Clostridia</taxon>
        <taxon>Peptostreptococcales</taxon>
        <taxon>Thermotaleaceae</taxon>
        <taxon>Geosporobacter</taxon>
    </lineage>
</organism>
<dbReference type="OrthoDB" id="9783218at2"/>
<dbReference type="RefSeq" id="WP_110942744.1">
    <property type="nucleotide sequence ID" value="NZ_FQZV01000085.1"/>
</dbReference>
<evidence type="ECO:0000256" key="3">
    <source>
        <dbReference type="ARBA" id="ARBA00022475"/>
    </source>
</evidence>
<evidence type="ECO:0000313" key="10">
    <source>
        <dbReference type="EMBL" id="SHK17087.1"/>
    </source>
</evidence>
<dbReference type="PROSITE" id="PS50928">
    <property type="entry name" value="ABC_TM1"/>
    <property type="match status" value="1"/>
</dbReference>
<dbReference type="GO" id="GO:0055085">
    <property type="term" value="P:transmembrane transport"/>
    <property type="evidence" value="ECO:0007669"/>
    <property type="project" value="InterPro"/>
</dbReference>
<evidence type="ECO:0000256" key="1">
    <source>
        <dbReference type="ARBA" id="ARBA00004651"/>
    </source>
</evidence>
<gene>
    <name evidence="10" type="ORF">SAMN02745975_03801</name>
</gene>
<dbReference type="PANTHER" id="PTHR43386:SF1">
    <property type="entry name" value="D,D-DIPEPTIDE TRANSPORT SYSTEM PERMEASE PROTEIN DDPC-RELATED"/>
    <property type="match status" value="1"/>
</dbReference>
<dbReference type="InterPro" id="IPR050366">
    <property type="entry name" value="BP-dependent_transpt_permease"/>
</dbReference>
<dbReference type="Pfam" id="PF00528">
    <property type="entry name" value="BPD_transp_1"/>
    <property type="match status" value="1"/>
</dbReference>
<keyword evidence="2 8" id="KW-0813">Transport</keyword>
<dbReference type="Gene3D" id="1.10.3720.10">
    <property type="entry name" value="MetI-like"/>
    <property type="match status" value="1"/>
</dbReference>
<evidence type="ECO:0000256" key="8">
    <source>
        <dbReference type="RuleBase" id="RU363032"/>
    </source>
</evidence>
<keyword evidence="5 8" id="KW-1133">Transmembrane helix</keyword>
<proteinExistence type="inferred from homology"/>
<accession>A0A1M6QAG3</accession>
<dbReference type="AlphaFoldDB" id="A0A1M6QAG3"/>
<feature type="transmembrane region" description="Helical" evidence="8">
    <location>
        <begin position="121"/>
        <end position="146"/>
    </location>
</feature>
<evidence type="ECO:0000256" key="7">
    <source>
        <dbReference type="ARBA" id="ARBA00024202"/>
    </source>
</evidence>
<protein>
    <submittedName>
        <fullName evidence="10">Peptide/nickel transport system permease protein</fullName>
    </submittedName>
</protein>
<dbReference type="GO" id="GO:0005886">
    <property type="term" value="C:plasma membrane"/>
    <property type="evidence" value="ECO:0007669"/>
    <property type="project" value="UniProtKB-SubCell"/>
</dbReference>
<dbReference type="InterPro" id="IPR035906">
    <property type="entry name" value="MetI-like_sf"/>
</dbReference>
<dbReference type="InterPro" id="IPR053385">
    <property type="entry name" value="ABC_transport_permease"/>
</dbReference>
<keyword evidence="4 8" id="KW-0812">Transmembrane</keyword>
<feature type="transmembrane region" description="Helical" evidence="8">
    <location>
        <begin position="9"/>
        <end position="32"/>
    </location>
</feature>
<feature type="transmembrane region" description="Helical" evidence="8">
    <location>
        <begin position="192"/>
        <end position="217"/>
    </location>
</feature>
<dbReference type="CDD" id="cd06261">
    <property type="entry name" value="TM_PBP2"/>
    <property type="match status" value="1"/>
</dbReference>
<feature type="transmembrane region" description="Helical" evidence="8">
    <location>
        <begin position="238"/>
        <end position="259"/>
    </location>
</feature>
<dbReference type="EMBL" id="FQZV01000085">
    <property type="protein sequence ID" value="SHK17087.1"/>
    <property type="molecule type" value="Genomic_DNA"/>
</dbReference>
<dbReference type="NCBIfam" id="NF045474">
    <property type="entry name" value="Opp2C"/>
    <property type="match status" value="1"/>
</dbReference>
<keyword evidence="3" id="KW-1003">Cell membrane</keyword>
<evidence type="ECO:0000256" key="5">
    <source>
        <dbReference type="ARBA" id="ARBA00022989"/>
    </source>
</evidence>
<evidence type="ECO:0000256" key="4">
    <source>
        <dbReference type="ARBA" id="ARBA00022692"/>
    </source>
</evidence>
<dbReference type="STRING" id="1121919.SAMN02745975_03801"/>
<comment type="subcellular location">
    <subcellularLocation>
        <location evidence="1 8">Cell membrane</location>
        <topology evidence="1 8">Multi-pass membrane protein</topology>
    </subcellularLocation>
</comment>
<feature type="transmembrane region" description="Helical" evidence="8">
    <location>
        <begin position="79"/>
        <end position="100"/>
    </location>
</feature>
<keyword evidence="6 8" id="KW-0472">Membrane</keyword>